<evidence type="ECO:0000256" key="7">
    <source>
        <dbReference type="ARBA" id="ARBA00022833"/>
    </source>
</evidence>
<dbReference type="EC" id="6.1.1.7" evidence="14"/>
<feature type="binding site" evidence="14">
    <location>
        <position position="672"/>
    </location>
    <ligand>
        <name>Zn(2+)</name>
        <dbReference type="ChEBI" id="CHEBI:29105"/>
    </ligand>
</feature>
<dbReference type="SUPFAM" id="SSF101353">
    <property type="entry name" value="Putative anticodon-binding domain of alanyl-tRNA synthetase (AlaRS)"/>
    <property type="match status" value="1"/>
</dbReference>
<evidence type="ECO:0000259" key="16">
    <source>
        <dbReference type="PROSITE" id="PS50860"/>
    </source>
</evidence>
<dbReference type="Gene3D" id="3.10.310.40">
    <property type="match status" value="1"/>
</dbReference>
<evidence type="ECO:0000256" key="4">
    <source>
        <dbReference type="ARBA" id="ARBA00022598"/>
    </source>
</evidence>
<protein>
    <recommendedName>
        <fullName evidence="14">Alanine--tRNA ligase</fullName>
        <ecNumber evidence="14">6.1.1.7</ecNumber>
    </recommendedName>
    <alternativeName>
        <fullName evidence="14">Alanyl-tRNA synthetase</fullName>
        <shortName evidence="14">AlaRS</shortName>
    </alternativeName>
</protein>
<dbReference type="RefSeq" id="WP_212368478.1">
    <property type="nucleotide sequence ID" value="NZ_JAGSIE010000010.1"/>
</dbReference>
<dbReference type="NCBIfam" id="TIGR00344">
    <property type="entry name" value="alaS"/>
    <property type="match status" value="1"/>
</dbReference>
<dbReference type="FunFam" id="3.30.930.10:FF:000046">
    <property type="entry name" value="Alanine--tRNA ligase"/>
    <property type="match status" value="1"/>
</dbReference>
<dbReference type="Gene3D" id="6.10.250.550">
    <property type="match status" value="1"/>
</dbReference>
<keyword evidence="3 14" id="KW-0820">tRNA-binding</keyword>
<keyword evidence="11 14" id="KW-0030">Aminoacyl-tRNA synthetase</keyword>
<dbReference type="GO" id="GO:0002161">
    <property type="term" value="F:aminoacyl-tRNA deacylase activity"/>
    <property type="evidence" value="ECO:0007669"/>
    <property type="project" value="TreeGrafter"/>
</dbReference>
<dbReference type="SUPFAM" id="SSF50447">
    <property type="entry name" value="Translation proteins"/>
    <property type="match status" value="1"/>
</dbReference>
<keyword evidence="2 14" id="KW-0963">Cytoplasm</keyword>
<dbReference type="InterPro" id="IPR023033">
    <property type="entry name" value="Ala_tRNA_ligase_euk/bac"/>
</dbReference>
<evidence type="ECO:0000313" key="18">
    <source>
        <dbReference type="Proteomes" id="UP000675431"/>
    </source>
</evidence>
<dbReference type="Pfam" id="PF07973">
    <property type="entry name" value="tRNA_SAD"/>
    <property type="match status" value="1"/>
</dbReference>
<dbReference type="Gene3D" id="3.30.54.20">
    <property type="match status" value="1"/>
</dbReference>
<dbReference type="FunFam" id="3.10.310.40:FF:000001">
    <property type="entry name" value="Alanine--tRNA ligase"/>
    <property type="match status" value="1"/>
</dbReference>
<evidence type="ECO:0000256" key="9">
    <source>
        <dbReference type="ARBA" id="ARBA00022884"/>
    </source>
</evidence>
<dbReference type="InterPro" id="IPR003156">
    <property type="entry name" value="DHHA1_dom"/>
</dbReference>
<dbReference type="Pfam" id="PF02272">
    <property type="entry name" value="DHHA1"/>
    <property type="match status" value="1"/>
</dbReference>
<feature type="domain" description="Alanyl-transfer RNA synthetases family profile" evidence="16">
    <location>
        <begin position="4"/>
        <end position="711"/>
    </location>
</feature>
<dbReference type="Gene3D" id="3.30.930.10">
    <property type="entry name" value="Bira Bifunctional Protein, Domain 2"/>
    <property type="match status" value="1"/>
</dbReference>
<dbReference type="FunFam" id="2.40.30.130:FF:000001">
    <property type="entry name" value="Alanine--tRNA ligase"/>
    <property type="match status" value="1"/>
</dbReference>
<keyword evidence="8 14" id="KW-0067">ATP-binding</keyword>
<comment type="domain">
    <text evidence="14">Consists of three domains; the N-terminal catalytic domain, the editing domain and the C-terminal C-Ala domain. The editing domain removes incorrectly charged amino acids, while the C-Ala domain, along with tRNA(Ala), serves as a bridge to cooperatively bring together the editing and aminoacylation centers thus stimulating deacylation of misacylated tRNAs.</text>
</comment>
<evidence type="ECO:0000256" key="14">
    <source>
        <dbReference type="HAMAP-Rule" id="MF_00036"/>
    </source>
</evidence>
<dbReference type="Pfam" id="PF01411">
    <property type="entry name" value="tRNA-synt_2c"/>
    <property type="match status" value="1"/>
</dbReference>
<dbReference type="InterPro" id="IPR018162">
    <property type="entry name" value="Ala-tRNA-ligase_IIc_anticod-bd"/>
</dbReference>
<dbReference type="InterPro" id="IPR018164">
    <property type="entry name" value="Ala-tRNA-synth_IIc_N"/>
</dbReference>
<evidence type="ECO:0000256" key="1">
    <source>
        <dbReference type="ARBA" id="ARBA00008226"/>
    </source>
</evidence>
<gene>
    <name evidence="14 17" type="primary">alaS</name>
    <name evidence="17" type="ORF">KC820_04315</name>
</gene>
<evidence type="ECO:0000256" key="3">
    <source>
        <dbReference type="ARBA" id="ARBA00022555"/>
    </source>
</evidence>
<feature type="coiled-coil region" evidence="15">
    <location>
        <begin position="419"/>
        <end position="446"/>
    </location>
</feature>
<evidence type="ECO:0000256" key="10">
    <source>
        <dbReference type="ARBA" id="ARBA00022917"/>
    </source>
</evidence>
<comment type="cofactor">
    <cofactor evidence="14">
        <name>Zn(2+)</name>
        <dbReference type="ChEBI" id="CHEBI:29105"/>
    </cofactor>
    <text evidence="14">Binds 1 zinc ion per subunit.</text>
</comment>
<proteinExistence type="inferred from homology"/>
<dbReference type="GO" id="GO:0016740">
    <property type="term" value="F:transferase activity"/>
    <property type="evidence" value="ECO:0007669"/>
    <property type="project" value="UniProtKB-ARBA"/>
</dbReference>
<dbReference type="GO" id="GO:0140096">
    <property type="term" value="F:catalytic activity, acting on a protein"/>
    <property type="evidence" value="ECO:0007669"/>
    <property type="project" value="UniProtKB-ARBA"/>
</dbReference>
<dbReference type="SUPFAM" id="SSF55681">
    <property type="entry name" value="Class II aaRS and biotin synthetases"/>
    <property type="match status" value="1"/>
</dbReference>
<organism evidence="17 18">
    <name type="scientific">Allobacillus saliphilus</name>
    <dbReference type="NCBI Taxonomy" id="2912308"/>
    <lineage>
        <taxon>Bacteria</taxon>
        <taxon>Bacillati</taxon>
        <taxon>Bacillota</taxon>
        <taxon>Bacilli</taxon>
        <taxon>Bacillales</taxon>
        <taxon>Bacillaceae</taxon>
        <taxon>Allobacillus</taxon>
    </lineage>
</organism>
<feature type="binding site" evidence="14">
    <location>
        <position position="668"/>
    </location>
    <ligand>
        <name>Zn(2+)</name>
        <dbReference type="ChEBI" id="CHEBI:29105"/>
    </ligand>
</feature>
<evidence type="ECO:0000256" key="8">
    <source>
        <dbReference type="ARBA" id="ARBA00022840"/>
    </source>
</evidence>
<keyword evidence="15" id="KW-0175">Coiled coil</keyword>
<feature type="coiled-coil region" evidence="15">
    <location>
        <begin position="734"/>
        <end position="761"/>
    </location>
</feature>
<comment type="similarity">
    <text evidence="1 14">Belongs to the class-II aminoacyl-tRNA synthetase family.</text>
</comment>
<dbReference type="PANTHER" id="PTHR11777:SF9">
    <property type="entry name" value="ALANINE--TRNA LIGASE, CYTOPLASMIC"/>
    <property type="match status" value="1"/>
</dbReference>
<keyword evidence="9 14" id="KW-0694">RNA-binding</keyword>
<dbReference type="Proteomes" id="UP000675431">
    <property type="component" value="Unassembled WGS sequence"/>
</dbReference>
<evidence type="ECO:0000256" key="12">
    <source>
        <dbReference type="ARBA" id="ARBA00024779"/>
    </source>
</evidence>
<keyword evidence="4 14" id="KW-0436">Ligase</keyword>
<feature type="binding site" evidence="14">
    <location>
        <position position="570"/>
    </location>
    <ligand>
        <name>Zn(2+)</name>
        <dbReference type="ChEBI" id="CHEBI:29105"/>
    </ligand>
</feature>
<dbReference type="GO" id="GO:0000049">
    <property type="term" value="F:tRNA binding"/>
    <property type="evidence" value="ECO:0007669"/>
    <property type="project" value="UniProtKB-KW"/>
</dbReference>
<keyword evidence="6 14" id="KW-0547">Nucleotide-binding</keyword>
<dbReference type="PRINTS" id="PR00980">
    <property type="entry name" value="TRNASYNTHALA"/>
</dbReference>
<evidence type="ECO:0000256" key="5">
    <source>
        <dbReference type="ARBA" id="ARBA00022723"/>
    </source>
</evidence>
<dbReference type="HAMAP" id="MF_00036_B">
    <property type="entry name" value="Ala_tRNA_synth_B"/>
    <property type="match status" value="1"/>
</dbReference>
<dbReference type="InterPro" id="IPR045864">
    <property type="entry name" value="aa-tRNA-synth_II/BPL/LPL"/>
</dbReference>
<dbReference type="GO" id="GO:0005829">
    <property type="term" value="C:cytosol"/>
    <property type="evidence" value="ECO:0007669"/>
    <property type="project" value="TreeGrafter"/>
</dbReference>
<keyword evidence="18" id="KW-1185">Reference proteome</keyword>
<keyword evidence="5 14" id="KW-0479">Metal-binding</keyword>
<dbReference type="FunFam" id="3.30.54.20:FF:000001">
    <property type="entry name" value="Alanine--tRNA ligase"/>
    <property type="match status" value="1"/>
</dbReference>
<comment type="catalytic activity">
    <reaction evidence="13 14">
        <text>tRNA(Ala) + L-alanine + ATP = L-alanyl-tRNA(Ala) + AMP + diphosphate</text>
        <dbReference type="Rhea" id="RHEA:12540"/>
        <dbReference type="Rhea" id="RHEA-COMP:9657"/>
        <dbReference type="Rhea" id="RHEA-COMP:9923"/>
        <dbReference type="ChEBI" id="CHEBI:30616"/>
        <dbReference type="ChEBI" id="CHEBI:33019"/>
        <dbReference type="ChEBI" id="CHEBI:57972"/>
        <dbReference type="ChEBI" id="CHEBI:78442"/>
        <dbReference type="ChEBI" id="CHEBI:78497"/>
        <dbReference type="ChEBI" id="CHEBI:456215"/>
        <dbReference type="EC" id="6.1.1.7"/>
    </reaction>
</comment>
<evidence type="ECO:0000256" key="15">
    <source>
        <dbReference type="SAM" id="Coils"/>
    </source>
</evidence>
<dbReference type="InterPro" id="IPR012947">
    <property type="entry name" value="tRNA_SAD"/>
</dbReference>
<dbReference type="SMART" id="SM00863">
    <property type="entry name" value="tRNA_SAD"/>
    <property type="match status" value="1"/>
</dbReference>
<dbReference type="PANTHER" id="PTHR11777">
    <property type="entry name" value="ALANYL-TRNA SYNTHETASE"/>
    <property type="match status" value="1"/>
</dbReference>
<feature type="binding site" evidence="14">
    <location>
        <position position="566"/>
    </location>
    <ligand>
        <name>Zn(2+)</name>
        <dbReference type="ChEBI" id="CHEBI:29105"/>
    </ligand>
</feature>
<comment type="function">
    <text evidence="12 14">Catalyzes the attachment of alanine to tRNA(Ala) in a two-step reaction: alanine is first activated by ATP to form Ala-AMP and then transferred to the acceptor end of tRNA(Ala). Also edits incorrectly charged Ser-tRNA(Ala) and Gly-tRNA(Ala) via its editing domain.</text>
</comment>
<dbReference type="SUPFAM" id="SSF55186">
    <property type="entry name" value="ThrRS/AlaRS common domain"/>
    <property type="match status" value="1"/>
</dbReference>
<accession>A0A941CT71</accession>
<dbReference type="PROSITE" id="PS50860">
    <property type="entry name" value="AA_TRNA_LIGASE_II_ALA"/>
    <property type="match status" value="1"/>
</dbReference>
<dbReference type="Gene3D" id="3.30.980.10">
    <property type="entry name" value="Threonyl-trna Synthetase, Chain A, domain 2"/>
    <property type="match status" value="1"/>
</dbReference>
<evidence type="ECO:0000256" key="2">
    <source>
        <dbReference type="ARBA" id="ARBA00022490"/>
    </source>
</evidence>
<evidence type="ECO:0000256" key="13">
    <source>
        <dbReference type="ARBA" id="ARBA00048300"/>
    </source>
</evidence>
<comment type="subcellular location">
    <subcellularLocation>
        <location evidence="14">Cytoplasm</location>
    </subcellularLocation>
</comment>
<comment type="caution">
    <text evidence="17">The sequence shown here is derived from an EMBL/GenBank/DDBJ whole genome shotgun (WGS) entry which is preliminary data.</text>
</comment>
<dbReference type="FunFam" id="3.30.980.10:FF:000004">
    <property type="entry name" value="Alanine--tRNA ligase, cytoplasmic"/>
    <property type="match status" value="1"/>
</dbReference>
<dbReference type="AlphaFoldDB" id="A0A941CT71"/>
<dbReference type="Gene3D" id="2.40.30.130">
    <property type="match status" value="1"/>
</dbReference>
<evidence type="ECO:0000313" key="17">
    <source>
        <dbReference type="EMBL" id="MBR7553377.1"/>
    </source>
</evidence>
<dbReference type="InterPro" id="IPR050058">
    <property type="entry name" value="Ala-tRNA_ligase"/>
</dbReference>
<keyword evidence="7 14" id="KW-0862">Zinc</keyword>
<dbReference type="GO" id="GO:0006419">
    <property type="term" value="P:alanyl-tRNA aminoacylation"/>
    <property type="evidence" value="ECO:0007669"/>
    <property type="project" value="UniProtKB-UniRule"/>
</dbReference>
<name>A0A941CT71_9BACI</name>
<evidence type="ECO:0000256" key="11">
    <source>
        <dbReference type="ARBA" id="ARBA00023146"/>
    </source>
</evidence>
<dbReference type="InterPro" id="IPR018165">
    <property type="entry name" value="Ala-tRNA-synth_IIc_core"/>
</dbReference>
<dbReference type="EMBL" id="JAGSIE010000010">
    <property type="protein sequence ID" value="MBR7553377.1"/>
    <property type="molecule type" value="Genomic_DNA"/>
</dbReference>
<sequence length="879" mass="99181">MKLLTSSEVRQMFLDFFQEKNHAVEPSRSLVPHEDPTLLWINSGVATLKKYFDGRVIPDNPRIVNAQKAIRTNDIENVGFTARHHTFFEMLGNFSIGEYFKEEAIEWAWEFLTSKDWIGFDPEKLSVTVHPEDEEAYKIWAEKIGLPVEKIIRIEENFWDIGEGPSGPNSEIFYDRGEKYGNDPKDPELYPGGENERYLEIWNLVFSQFNHNPDHTYTPLPNKNIDTGMGLERIVSVIQDTPTNFETDLFKPILEKIETISGKTYGRSKEVDTAFKVVADHVRTVAFAIGDGALPSNEGRGYVLRRLLRRAVRFSKELGMGQPFIHQLVEVVANIMKDFYPEVSEKSDFIQNVIRTEEERFHETLQEGLAILEKIMKQEKEKGSYIFPGNEVFVLYDTYGFPKELTEEYIQDEGFEIDEAGFEKEMAAQRQRARDARQNVDSMQVQDQVLREIHVSSEFTGYDQLKVDTTIAALIKDKQEVHEVKQGDEVYLFLKETPFYAESGGQVADEGIIQSEQGKALVLDVQKAPNGQNLHRIKVDEGILRTQDVVTAEVNKSKRKKIIKNHTATHLLHQALKDVLGDHVNQSGSLVAPDRLRFDFSHFNAVSEEELSEIEKNVNEKIWESIHVRVSYHDIEEAKKMGAMALFGEKYGKEVRVVSIGEYSLELCGGCHVTNTAEIGLFKIISESGIGAGTRRIEAKTSKGAFEFFEDKQAYLHQAANLLKTKEDQVPNRIESLFAEIKSLQKENESLSARLANVEAAELIEQTENVEGISLLAAKVNVKDMNALRQMVDEFKQQLTSGIILLAIENGEKVQLAGSVSDDLVKKGYHAGNMVKQAAIICGGGGGGRPDMAQAGGKNPEKIDEALESAKDYIKNVSS</sequence>
<reference evidence="17 18" key="1">
    <citation type="submission" date="2021-04" db="EMBL/GenBank/DDBJ databases">
        <title>Allobacillus sp. nov. SKP8-2 isolated from shrimp paste.</title>
        <authorList>
            <person name="Tanasupawat S."/>
            <person name="Yiamsombat S."/>
            <person name="Kanchanasin P."/>
            <person name="Kuncharoen N."/>
        </authorList>
    </citation>
    <scope>NUCLEOTIDE SEQUENCE [LARGE SCALE GENOMIC DNA]</scope>
    <source>
        <strain evidence="17 18">SKP8-2</strain>
    </source>
</reference>
<dbReference type="InterPro" id="IPR018163">
    <property type="entry name" value="Thr/Ala-tRNA-synth_IIc_edit"/>
</dbReference>
<keyword evidence="10 14" id="KW-0648">Protein biosynthesis</keyword>
<dbReference type="GO" id="GO:0005524">
    <property type="term" value="F:ATP binding"/>
    <property type="evidence" value="ECO:0007669"/>
    <property type="project" value="UniProtKB-UniRule"/>
</dbReference>
<dbReference type="GO" id="GO:0004813">
    <property type="term" value="F:alanine-tRNA ligase activity"/>
    <property type="evidence" value="ECO:0007669"/>
    <property type="project" value="UniProtKB-UniRule"/>
</dbReference>
<dbReference type="InterPro" id="IPR009000">
    <property type="entry name" value="Transl_B-barrel_sf"/>
</dbReference>
<dbReference type="InterPro" id="IPR002318">
    <property type="entry name" value="Ala-tRNA-lgiase_IIc"/>
</dbReference>
<evidence type="ECO:0000256" key="6">
    <source>
        <dbReference type="ARBA" id="ARBA00022741"/>
    </source>
</evidence>
<dbReference type="GO" id="GO:0008270">
    <property type="term" value="F:zinc ion binding"/>
    <property type="evidence" value="ECO:0007669"/>
    <property type="project" value="UniProtKB-UniRule"/>
</dbReference>
<dbReference type="CDD" id="cd00673">
    <property type="entry name" value="AlaRS_core"/>
    <property type="match status" value="1"/>
</dbReference>